<dbReference type="Pfam" id="PF12953">
    <property type="entry name" value="DUF3842"/>
    <property type="match status" value="1"/>
</dbReference>
<evidence type="ECO:0008006" key="3">
    <source>
        <dbReference type="Google" id="ProtNLM"/>
    </source>
</evidence>
<proteinExistence type="predicted"/>
<dbReference type="EMBL" id="CP003732">
    <property type="protein sequence ID" value="AFV12020.1"/>
    <property type="molecule type" value="Genomic_DNA"/>
</dbReference>
<organism evidence="1 2">
    <name type="scientific">Thermacetogenium phaeum (strain ATCC BAA-254 / DSM 26808 / PB)</name>
    <dbReference type="NCBI Taxonomy" id="1089553"/>
    <lineage>
        <taxon>Bacteria</taxon>
        <taxon>Bacillati</taxon>
        <taxon>Bacillota</taxon>
        <taxon>Clostridia</taxon>
        <taxon>Thermoanaerobacterales</taxon>
        <taxon>Thermoanaerobacteraceae</taxon>
        <taxon>Thermacetogenium</taxon>
    </lineage>
</organism>
<dbReference type="Proteomes" id="UP000000467">
    <property type="component" value="Chromosome"/>
</dbReference>
<protein>
    <recommendedName>
        <fullName evidence="3">DUF3842 family protein</fullName>
    </recommendedName>
</protein>
<dbReference type="eggNOG" id="ENOG503194H">
    <property type="taxonomic scope" value="Bacteria"/>
</dbReference>
<reference evidence="1 2" key="1">
    <citation type="journal article" date="2012" name="BMC Genomics">
        <title>Genome-guided analysis of physiological and morphological traits of the fermentative acetate oxidizer Thermacetogenium phaeum.</title>
        <authorList>
            <person name="Oehler D."/>
            <person name="Poehlein A."/>
            <person name="Leimbach A."/>
            <person name="Muller N."/>
            <person name="Daniel R."/>
            <person name="Gottschalk G."/>
            <person name="Schink B."/>
        </authorList>
    </citation>
    <scope>NUCLEOTIDE SEQUENCE [LARGE SCALE GENOMIC DNA]</scope>
    <source>
        <strain evidence="2">ATCC BAA-254 / DSM 26808 / PB</strain>
    </source>
</reference>
<dbReference type="STRING" id="1089553.Tph_c18200"/>
<evidence type="ECO:0000313" key="2">
    <source>
        <dbReference type="Proteomes" id="UP000000467"/>
    </source>
</evidence>
<accession>K4LJ76</accession>
<keyword evidence="2" id="KW-1185">Reference proteome</keyword>
<dbReference type="InterPro" id="IPR024208">
    <property type="entry name" value="DUF3842"/>
</dbReference>
<dbReference type="OrthoDB" id="9797117at2"/>
<dbReference type="RefSeq" id="WP_015050897.1">
    <property type="nucleotide sequence ID" value="NC_018870.1"/>
</dbReference>
<gene>
    <name evidence="1" type="ordered locus">Tph_c18200</name>
</gene>
<evidence type="ECO:0000313" key="1">
    <source>
        <dbReference type="EMBL" id="AFV12020.1"/>
    </source>
</evidence>
<dbReference type="KEGG" id="tpz:Tph_c18200"/>
<sequence length="140" mass="14864">MRIAVVDGQGGGIGKHITERIRRELGTGVEIIALGTNSVATSLMLKAGANEGATGENAIIRTANDVDVIVGPLSILVANSMLGEVTPEMVKAIGSSKAVKFLLPIGRNRVEIVGVQKEPLPHLIEKLVKHLKEWEGDRNV</sequence>
<name>K4LJ76_THEPS</name>
<dbReference type="HOGENOM" id="CLU_130373_0_0_9"/>
<dbReference type="AlphaFoldDB" id="K4LJ76"/>